<gene>
    <name evidence="2" type="ORF">CEUSTIGMA_g7054.t1</name>
</gene>
<dbReference type="AlphaFoldDB" id="A0A250X955"/>
<keyword evidence="3" id="KW-1185">Reference proteome</keyword>
<dbReference type="Proteomes" id="UP000232323">
    <property type="component" value="Unassembled WGS sequence"/>
</dbReference>
<feature type="signal peptide" evidence="1">
    <location>
        <begin position="1"/>
        <end position="32"/>
    </location>
</feature>
<proteinExistence type="predicted"/>
<organism evidence="2 3">
    <name type="scientific">Chlamydomonas eustigma</name>
    <dbReference type="NCBI Taxonomy" id="1157962"/>
    <lineage>
        <taxon>Eukaryota</taxon>
        <taxon>Viridiplantae</taxon>
        <taxon>Chlorophyta</taxon>
        <taxon>core chlorophytes</taxon>
        <taxon>Chlorophyceae</taxon>
        <taxon>CS clade</taxon>
        <taxon>Chlamydomonadales</taxon>
        <taxon>Chlamydomonadaceae</taxon>
        <taxon>Chlamydomonas</taxon>
    </lineage>
</organism>
<feature type="chain" id="PRO_5012060858" evidence="1">
    <location>
        <begin position="33"/>
        <end position="218"/>
    </location>
</feature>
<reference evidence="2 3" key="1">
    <citation type="submission" date="2017-08" db="EMBL/GenBank/DDBJ databases">
        <title>Acidophilic green algal genome provides insights into adaptation to an acidic environment.</title>
        <authorList>
            <person name="Hirooka S."/>
            <person name="Hirose Y."/>
            <person name="Kanesaki Y."/>
            <person name="Higuchi S."/>
            <person name="Fujiwara T."/>
            <person name="Onuma R."/>
            <person name="Era A."/>
            <person name="Ohbayashi R."/>
            <person name="Uzuka A."/>
            <person name="Nozaki H."/>
            <person name="Yoshikawa H."/>
            <person name="Miyagishima S.Y."/>
        </authorList>
    </citation>
    <scope>NUCLEOTIDE SEQUENCE [LARGE SCALE GENOMIC DNA]</scope>
    <source>
        <strain evidence="2 3">NIES-2499</strain>
    </source>
</reference>
<sequence>MFGGTCRSVPAFALSMLIISGLVNWAMPHVGSSRIVQTAYSSHRHLLNSTQASNSTNSSLWPSTKVYNSSLLLMTSSNCTNSTNHTSNSSGYLLPCNFTTSGNNTNTSRINSTNLSMPVGDGNTQGKAATIPTDLPNPVNNTSNYGGFNFTNFTDYSGGGGGNDTIFMNLTDYGTVLNITGVSLSGTLSGPSVNAFKSALSSTLSSLLHFVNMVFGKR</sequence>
<keyword evidence="1" id="KW-0732">Signal</keyword>
<evidence type="ECO:0000313" key="2">
    <source>
        <dbReference type="EMBL" id="GAX79613.1"/>
    </source>
</evidence>
<protein>
    <submittedName>
        <fullName evidence="2">Uncharacterized protein</fullName>
    </submittedName>
</protein>
<accession>A0A250X955</accession>
<comment type="caution">
    <text evidence="2">The sequence shown here is derived from an EMBL/GenBank/DDBJ whole genome shotgun (WGS) entry which is preliminary data.</text>
</comment>
<evidence type="ECO:0000313" key="3">
    <source>
        <dbReference type="Proteomes" id="UP000232323"/>
    </source>
</evidence>
<name>A0A250X955_9CHLO</name>
<dbReference type="EMBL" id="BEGY01000044">
    <property type="protein sequence ID" value="GAX79613.1"/>
    <property type="molecule type" value="Genomic_DNA"/>
</dbReference>
<evidence type="ECO:0000256" key="1">
    <source>
        <dbReference type="SAM" id="SignalP"/>
    </source>
</evidence>